<feature type="chain" id="PRO_5037855226" description="DUF1311 domain-containing protein" evidence="1">
    <location>
        <begin position="20"/>
        <end position="205"/>
    </location>
</feature>
<dbReference type="AlphaFoldDB" id="A0A940MM91"/>
<evidence type="ECO:0000313" key="2">
    <source>
        <dbReference type="EMBL" id="MBP0481929.1"/>
    </source>
</evidence>
<protein>
    <recommendedName>
        <fullName evidence="4">DUF1311 domain-containing protein</fullName>
    </recommendedName>
</protein>
<keyword evidence="1" id="KW-0732">Signal</keyword>
<gene>
    <name evidence="2" type="ORF">J5474_05405</name>
</gene>
<comment type="caution">
    <text evidence="2">The sequence shown here is derived from an EMBL/GenBank/DDBJ whole genome shotgun (WGS) entry which is preliminary data.</text>
</comment>
<dbReference type="EMBL" id="JAGISH010000002">
    <property type="protein sequence ID" value="MBP0481929.1"/>
    <property type="molecule type" value="Genomic_DNA"/>
</dbReference>
<organism evidence="2 3">
    <name type="scientific">Sagittula salina</name>
    <dbReference type="NCBI Taxonomy" id="2820268"/>
    <lineage>
        <taxon>Bacteria</taxon>
        <taxon>Pseudomonadati</taxon>
        <taxon>Pseudomonadota</taxon>
        <taxon>Alphaproteobacteria</taxon>
        <taxon>Rhodobacterales</taxon>
        <taxon>Roseobacteraceae</taxon>
        <taxon>Sagittula</taxon>
    </lineage>
</organism>
<keyword evidence="3" id="KW-1185">Reference proteome</keyword>
<reference evidence="2" key="1">
    <citation type="submission" date="2021-03" db="EMBL/GenBank/DDBJ databases">
        <title>Sagittula salina sp. nov. strain M10.9X isolated from the marine waste.</title>
        <authorList>
            <person name="Satari L."/>
            <person name="Molina-Menor E."/>
            <person name="Vidal-Verdu A."/>
            <person name="Pascual J."/>
            <person name="Pereto J."/>
            <person name="Porcar M."/>
        </authorList>
    </citation>
    <scope>NUCLEOTIDE SEQUENCE</scope>
    <source>
        <strain evidence="2">M10.9X</strain>
    </source>
</reference>
<dbReference type="Proteomes" id="UP000675940">
    <property type="component" value="Unassembled WGS sequence"/>
</dbReference>
<evidence type="ECO:0000256" key="1">
    <source>
        <dbReference type="SAM" id="SignalP"/>
    </source>
</evidence>
<accession>A0A940MM91</accession>
<name>A0A940MM91_9RHOB</name>
<evidence type="ECO:0008006" key="4">
    <source>
        <dbReference type="Google" id="ProtNLM"/>
    </source>
</evidence>
<sequence length="205" mass="22239">MRLVVLAIVASIGAGGASAKDTTETFTPLPSFGECMDGEAARFERALRRLCEMPEDQEFEIGDTRGTGYCGSVGFVLCDRKGALDKVEACQLALAAEQDMLAERIRATLPAPEDVTGRGGDFEQALYPRVHAMAMGLSAGPDCDGDIPQRRTWCIAWEANNRLRDAVLAWQLARYLDAVETAVVAGWAEVPPPKRPQARDGHEDD</sequence>
<proteinExistence type="predicted"/>
<feature type="signal peptide" evidence="1">
    <location>
        <begin position="1"/>
        <end position="19"/>
    </location>
</feature>
<evidence type="ECO:0000313" key="3">
    <source>
        <dbReference type="Proteomes" id="UP000675940"/>
    </source>
</evidence>
<dbReference type="RefSeq" id="WP_209359777.1">
    <property type="nucleotide sequence ID" value="NZ_JAGISH010000002.1"/>
</dbReference>